<comment type="similarity">
    <text evidence="1 10">Belongs to the Cob(I)alamin adenosyltransferase family.</text>
</comment>
<evidence type="ECO:0000256" key="8">
    <source>
        <dbReference type="ARBA" id="ARBA00071654"/>
    </source>
</evidence>
<gene>
    <name evidence="12" type="ORF">DFQ27_001916</name>
</gene>
<dbReference type="InterPro" id="IPR016030">
    <property type="entry name" value="CblAdoTrfase-like"/>
</dbReference>
<evidence type="ECO:0000256" key="10">
    <source>
        <dbReference type="RuleBase" id="RU366026"/>
    </source>
</evidence>
<dbReference type="GO" id="GO:0008817">
    <property type="term" value="F:corrinoid adenosyltransferase activity"/>
    <property type="evidence" value="ECO:0007669"/>
    <property type="project" value="TreeGrafter"/>
</dbReference>
<proteinExistence type="inferred from homology"/>
<organism evidence="12 13">
    <name type="scientific">Actinomortierella ambigua</name>
    <dbReference type="NCBI Taxonomy" id="1343610"/>
    <lineage>
        <taxon>Eukaryota</taxon>
        <taxon>Fungi</taxon>
        <taxon>Fungi incertae sedis</taxon>
        <taxon>Mucoromycota</taxon>
        <taxon>Mortierellomycotina</taxon>
        <taxon>Mortierellomycetes</taxon>
        <taxon>Mortierellales</taxon>
        <taxon>Mortierellaceae</taxon>
        <taxon>Actinomortierella</taxon>
    </lineage>
</organism>
<comment type="catalytic activity">
    <reaction evidence="6">
        <text>cob(I)alamin-[corrinoid adenosyltransferase] + ATP = apo-[corrinoid adenosyltransferase] + adenosylcob(III)alamin + triphosphate</text>
        <dbReference type="Rhea" id="RHEA:56796"/>
        <dbReference type="Rhea" id="RHEA-COMP:14743"/>
        <dbReference type="Rhea" id="RHEA-COMP:14744"/>
        <dbReference type="ChEBI" id="CHEBI:18036"/>
        <dbReference type="ChEBI" id="CHEBI:18408"/>
        <dbReference type="ChEBI" id="CHEBI:30616"/>
        <dbReference type="ChEBI" id="CHEBI:60488"/>
        <dbReference type="ChEBI" id="CHEBI:83228"/>
    </reaction>
    <physiologicalReaction direction="left-to-right" evidence="6">
        <dbReference type="Rhea" id="RHEA:56797"/>
    </physiologicalReaction>
</comment>
<dbReference type="PANTHER" id="PTHR12213">
    <property type="entry name" value="CORRINOID ADENOSYLTRANSFERASE"/>
    <property type="match status" value="1"/>
</dbReference>
<dbReference type="PANTHER" id="PTHR12213:SF0">
    <property type="entry name" value="CORRINOID ADENOSYLTRANSFERASE MMAB"/>
    <property type="match status" value="1"/>
</dbReference>
<evidence type="ECO:0000256" key="6">
    <source>
        <dbReference type="ARBA" id="ARBA00051988"/>
    </source>
</evidence>
<name>A0A9P6Q9S4_9FUNG</name>
<keyword evidence="5 10" id="KW-0067">ATP-binding</keyword>
<evidence type="ECO:0000259" key="11">
    <source>
        <dbReference type="Pfam" id="PF01923"/>
    </source>
</evidence>
<protein>
    <recommendedName>
        <fullName evidence="8">Corrinoid adenosyltransferase MMAB</fullName>
    </recommendedName>
    <alternativeName>
        <fullName evidence="9">ATP:co(I)rrinoid adenosyltransferase MMAB</fullName>
    </alternativeName>
</protein>
<dbReference type="AlphaFoldDB" id="A0A9P6Q9S4"/>
<evidence type="ECO:0000256" key="9">
    <source>
        <dbReference type="ARBA" id="ARBA00075216"/>
    </source>
</evidence>
<keyword evidence="3 10" id="KW-0808">Transferase</keyword>
<evidence type="ECO:0000256" key="7">
    <source>
        <dbReference type="ARBA" id="ARBA00056747"/>
    </source>
</evidence>
<dbReference type="Gene3D" id="1.20.1200.10">
    <property type="entry name" value="Cobalamin adenosyltransferase-like"/>
    <property type="match status" value="1"/>
</dbReference>
<dbReference type="NCBIfam" id="TIGR00636">
    <property type="entry name" value="PduO_Nterm"/>
    <property type="match status" value="1"/>
</dbReference>
<evidence type="ECO:0000256" key="5">
    <source>
        <dbReference type="ARBA" id="ARBA00022840"/>
    </source>
</evidence>
<feature type="domain" description="Cobalamin adenosyltransferase-like" evidence="11">
    <location>
        <begin position="2"/>
        <end position="171"/>
    </location>
</feature>
<evidence type="ECO:0000313" key="13">
    <source>
        <dbReference type="Proteomes" id="UP000807716"/>
    </source>
</evidence>
<accession>A0A9P6Q9S4</accession>
<evidence type="ECO:0000256" key="1">
    <source>
        <dbReference type="ARBA" id="ARBA00007487"/>
    </source>
</evidence>
<dbReference type="InterPro" id="IPR036451">
    <property type="entry name" value="CblAdoTrfase-like_sf"/>
</dbReference>
<dbReference type="InterPro" id="IPR029499">
    <property type="entry name" value="PduO-typ"/>
</dbReference>
<evidence type="ECO:0000256" key="3">
    <source>
        <dbReference type="ARBA" id="ARBA00022679"/>
    </source>
</evidence>
<keyword evidence="13" id="KW-1185">Reference proteome</keyword>
<dbReference type="GO" id="GO:0009235">
    <property type="term" value="P:cobalamin metabolic process"/>
    <property type="evidence" value="ECO:0007669"/>
    <property type="project" value="UniProtKB-ARBA"/>
</dbReference>
<comment type="subunit">
    <text evidence="2">Homotrimer.</text>
</comment>
<dbReference type="Pfam" id="PF01923">
    <property type="entry name" value="Cob_adeno_trans"/>
    <property type="match status" value="1"/>
</dbReference>
<evidence type="ECO:0000256" key="2">
    <source>
        <dbReference type="ARBA" id="ARBA00011233"/>
    </source>
</evidence>
<comment type="function">
    <text evidence="7">Converts cob(I)alamin to adenosylcobalamin (adenosylcob(III)alamin), a coenzyme for methylmalonyl-CoA mutase, therefore participates in the final step of the vitamin B12 conversion. Generates adenosylcobalamin (AdoCbl) and directly delivers the cofactor to MUT in a transfer that is stimulated by ATP-binding to MMAB and gated by MMAA.</text>
</comment>
<dbReference type="Proteomes" id="UP000807716">
    <property type="component" value="Unassembled WGS sequence"/>
</dbReference>
<comment type="caution">
    <text evidence="12">The sequence shown here is derived from an EMBL/GenBank/DDBJ whole genome shotgun (WGS) entry which is preliminary data.</text>
</comment>
<dbReference type="EMBL" id="JAAAJB010000169">
    <property type="protein sequence ID" value="KAG0263114.1"/>
    <property type="molecule type" value="Genomic_DNA"/>
</dbReference>
<dbReference type="FunFam" id="1.20.1200.10:FF:000001">
    <property type="entry name" value="Cob(I)yrinic acid a,c-diamide adenosyltransferase"/>
    <property type="match status" value="1"/>
</dbReference>
<sequence length="198" mass="22023">MLYTRTGDKGSSSLYNGERRAKTDRIFDALGSVDELSSSIGIAHYYCKKAANGLEDRLIEIQCNLQDIGSNIATPRSDSSESKLQKTVFDVGHVDTLEEWIDHLDSQLPPLRNFILPSGGEASIFLHQARSVCRRAERTTIPVVEANDADESVLKYLNRLSDFLFAAARFAAKHDGIEENVYKRAKSGREATVETRAL</sequence>
<dbReference type="OrthoDB" id="549173at2759"/>
<keyword evidence="4 10" id="KW-0547">Nucleotide-binding</keyword>
<evidence type="ECO:0000256" key="4">
    <source>
        <dbReference type="ARBA" id="ARBA00022741"/>
    </source>
</evidence>
<reference evidence="12" key="1">
    <citation type="journal article" date="2020" name="Fungal Divers.">
        <title>Resolving the Mortierellaceae phylogeny through synthesis of multi-gene phylogenetics and phylogenomics.</title>
        <authorList>
            <person name="Vandepol N."/>
            <person name="Liber J."/>
            <person name="Desiro A."/>
            <person name="Na H."/>
            <person name="Kennedy M."/>
            <person name="Barry K."/>
            <person name="Grigoriev I.V."/>
            <person name="Miller A.N."/>
            <person name="O'Donnell K."/>
            <person name="Stajich J.E."/>
            <person name="Bonito G."/>
        </authorList>
    </citation>
    <scope>NUCLEOTIDE SEQUENCE</scope>
    <source>
        <strain evidence="12">BC1065</strain>
    </source>
</reference>
<dbReference type="SUPFAM" id="SSF89028">
    <property type="entry name" value="Cobalamin adenosyltransferase-like"/>
    <property type="match status" value="1"/>
</dbReference>
<evidence type="ECO:0000313" key="12">
    <source>
        <dbReference type="EMBL" id="KAG0263114.1"/>
    </source>
</evidence>
<dbReference type="GO" id="GO:0005524">
    <property type="term" value="F:ATP binding"/>
    <property type="evidence" value="ECO:0007669"/>
    <property type="project" value="UniProtKB-UniRule"/>
</dbReference>